<dbReference type="Gene3D" id="2.40.70.10">
    <property type="entry name" value="Acid Proteases"/>
    <property type="match status" value="1"/>
</dbReference>
<feature type="coiled-coil region" evidence="8">
    <location>
        <begin position="720"/>
        <end position="755"/>
    </location>
</feature>
<dbReference type="InterPro" id="IPR053134">
    <property type="entry name" value="RNA-dir_DNA_polymerase"/>
</dbReference>
<gene>
    <name evidence="12" type="ORF">F3Y22_tig00110328pilonHSYRG00349</name>
</gene>
<dbReference type="SUPFAM" id="SSF56784">
    <property type="entry name" value="HAD-like"/>
    <property type="match status" value="1"/>
</dbReference>
<dbReference type="InterPro" id="IPR043502">
    <property type="entry name" value="DNA/RNA_pol_sf"/>
</dbReference>
<organism evidence="12 13">
    <name type="scientific">Hibiscus syriacus</name>
    <name type="common">Rose of Sharon</name>
    <dbReference type="NCBI Taxonomy" id="106335"/>
    <lineage>
        <taxon>Eukaryota</taxon>
        <taxon>Viridiplantae</taxon>
        <taxon>Streptophyta</taxon>
        <taxon>Embryophyta</taxon>
        <taxon>Tracheophyta</taxon>
        <taxon>Spermatophyta</taxon>
        <taxon>Magnoliopsida</taxon>
        <taxon>eudicotyledons</taxon>
        <taxon>Gunneridae</taxon>
        <taxon>Pentapetalae</taxon>
        <taxon>rosids</taxon>
        <taxon>malvids</taxon>
        <taxon>Malvales</taxon>
        <taxon>Malvaceae</taxon>
        <taxon>Malvoideae</taxon>
        <taxon>Hibiscus</taxon>
    </lineage>
</organism>
<dbReference type="GO" id="GO:0004519">
    <property type="term" value="F:endonuclease activity"/>
    <property type="evidence" value="ECO:0007669"/>
    <property type="project" value="UniProtKB-KW"/>
</dbReference>
<reference evidence="12" key="1">
    <citation type="submission" date="2019-09" db="EMBL/GenBank/DDBJ databases">
        <title>Draft genome information of white flower Hibiscus syriacus.</title>
        <authorList>
            <person name="Kim Y.-M."/>
        </authorList>
    </citation>
    <scope>NUCLEOTIDE SEQUENCE [LARGE SCALE GENOMIC DNA]</scope>
    <source>
        <strain evidence="12">YM2019G1</strain>
    </source>
</reference>
<keyword evidence="3" id="KW-0548">Nucleotidyltransferase</keyword>
<evidence type="ECO:0000256" key="7">
    <source>
        <dbReference type="ARBA" id="ARBA00022918"/>
    </source>
</evidence>
<evidence type="ECO:0008006" key="14">
    <source>
        <dbReference type="Google" id="ProtNLM"/>
    </source>
</evidence>
<dbReference type="InterPro" id="IPR021109">
    <property type="entry name" value="Peptidase_aspartic_dom_sf"/>
</dbReference>
<evidence type="ECO:0000256" key="2">
    <source>
        <dbReference type="ARBA" id="ARBA00022679"/>
    </source>
</evidence>
<evidence type="ECO:0000259" key="9">
    <source>
        <dbReference type="Pfam" id="PF00078"/>
    </source>
</evidence>
<evidence type="ECO:0000259" key="10">
    <source>
        <dbReference type="Pfam" id="PF05116"/>
    </source>
</evidence>
<sequence>MDRLNGPPHLMIVSDLDFTMIFPKKETSLAKLSGKLVPSSVQFHLGSLLPPGLFAGVFHWKVPDNIKTAEEGEAPFYPGYNDNEASKFPQLIPQELGIEKRLEIEKLPEEIEVEVEMGGGSRGEEQQARVYLEKQKLKIAAMYLAGKAETWFDSYIMQKYRVTWHEFESSGNKGFFPKIIPHTTNTKQSLLEYRRVNNLCFKCGEKFIPGHQCKVRQLNCMKEEEEDSAEQEMIEGEQKEGDEIAKEAFEIFINAITGNVGHITLRIQGVEVVQTQPLSITVANGEKLFSTAKSNKMSWKMQGYEFQHDFRVLSLGGSDMVLGVDWMEEFSPILIDFKAKTISFEKEGETVVIKGTQKLPVLRPITGEKFQKLVEKDTEVSGEIYLLSAEAEDSMIPLFLQDLLQEFQEVFEEPNGMPPRRKHDHAIILKQGTPPVNLRPYRFAHHHKTEVEKQIAQMLSSSTKQVSKSPFASPCLLVRKNDDTWRFCVDYRQLNSATVKNKFPIPIVEDLLDELHGANFFSKIDLRSGYWKIRIKEEDIHKTAFRTHQGHYEFKVMPFGLTNAPATFQALMNDLFGAYLRNIQDWKLLKWELRQNIIVALHDSPQGGHSGLLQPIPIPNNAWEVIIMDFIEGLPPSPKFNCILVVIDKFTKYAHFMPLAHPYTVVEVARVYLDQVYKLHGPPKAEWWYNINYHTALRMTPFKALYGYQALNVTWSTDSRMDAVQDVMQQREQLNSLLREQLLKASNRMKQISDQHRTAREFQVGDEVYLKLQPYRQTSITLRKNLKLDARYFGPYKIQKRVGQVAYQLELPPDSKLHPVFHISLLKKRIWKQRLILMNPPEVASDGQLKIYPASVLKRRIVKRQNQSIPQVVVQWANMGLNDTTWEDASVLQNQFPDFDPWDKDRLMGAAIGEDRKELGIEKRLGIEKLPEEIEAEVDMGGGLRGEEQRARLDVKIIYSNGAALDILPKGAGKGQALAYLLRKFKASGRIPLNSLVCGDSGNDAELLTIPEVYGVMVSNSQEELLQWHAENAKNNPNIIHSRDVHPE</sequence>
<evidence type="ECO:0000256" key="1">
    <source>
        <dbReference type="ARBA" id="ARBA00022670"/>
    </source>
</evidence>
<dbReference type="InterPro" id="IPR012337">
    <property type="entry name" value="RNaseH-like_sf"/>
</dbReference>
<keyword evidence="13" id="KW-1185">Reference proteome</keyword>
<dbReference type="GO" id="GO:0003676">
    <property type="term" value="F:nucleic acid binding"/>
    <property type="evidence" value="ECO:0007669"/>
    <property type="project" value="InterPro"/>
</dbReference>
<dbReference type="InterPro" id="IPR006380">
    <property type="entry name" value="SPP-like_dom"/>
</dbReference>
<dbReference type="InterPro" id="IPR016197">
    <property type="entry name" value="Chromo-like_dom_sf"/>
</dbReference>
<evidence type="ECO:0000256" key="4">
    <source>
        <dbReference type="ARBA" id="ARBA00022722"/>
    </source>
</evidence>
<keyword evidence="2" id="KW-0808">Transferase</keyword>
<dbReference type="AlphaFoldDB" id="A0A6A3B1K0"/>
<proteinExistence type="predicted"/>
<dbReference type="Proteomes" id="UP000436088">
    <property type="component" value="Unassembled WGS sequence"/>
</dbReference>
<accession>A0A6A3B1K0</accession>
<dbReference type="FunFam" id="3.10.10.10:FF:000007">
    <property type="entry name" value="Retrovirus-related Pol polyprotein from transposon 17.6-like Protein"/>
    <property type="match status" value="1"/>
</dbReference>
<dbReference type="SUPFAM" id="SSF53098">
    <property type="entry name" value="Ribonuclease H-like"/>
    <property type="match status" value="1"/>
</dbReference>
<dbReference type="Pfam" id="PF00078">
    <property type="entry name" value="RVT_1"/>
    <property type="match status" value="1"/>
</dbReference>
<dbReference type="InterPro" id="IPR000477">
    <property type="entry name" value="RT_dom"/>
</dbReference>
<name>A0A6A3B1K0_HIBSY</name>
<dbReference type="InterPro" id="IPR056924">
    <property type="entry name" value="SH3_Tf2-1"/>
</dbReference>
<keyword evidence="4" id="KW-0540">Nuclease</keyword>
<dbReference type="CDD" id="cd00303">
    <property type="entry name" value="retropepsin_like"/>
    <property type="match status" value="1"/>
</dbReference>
<feature type="domain" description="Reverse transcriptase" evidence="9">
    <location>
        <begin position="478"/>
        <end position="581"/>
    </location>
</feature>
<feature type="domain" description="Sucrose phosphatase-like" evidence="10">
    <location>
        <begin position="949"/>
        <end position="1044"/>
    </location>
</feature>
<dbReference type="CDD" id="cd01647">
    <property type="entry name" value="RT_LTR"/>
    <property type="match status" value="1"/>
</dbReference>
<dbReference type="SUPFAM" id="SSF56672">
    <property type="entry name" value="DNA/RNA polymerases"/>
    <property type="match status" value="1"/>
</dbReference>
<dbReference type="InterPro" id="IPR023214">
    <property type="entry name" value="HAD_sf"/>
</dbReference>
<dbReference type="Gene3D" id="3.10.10.10">
    <property type="entry name" value="HIV Type 1 Reverse Transcriptase, subunit A, domain 1"/>
    <property type="match status" value="1"/>
</dbReference>
<dbReference type="Pfam" id="PF24626">
    <property type="entry name" value="SH3_Tf2-1"/>
    <property type="match status" value="1"/>
</dbReference>
<comment type="caution">
    <text evidence="12">The sequence shown here is derived from an EMBL/GenBank/DDBJ whole genome shotgun (WGS) entry which is preliminary data.</text>
</comment>
<evidence type="ECO:0000259" key="11">
    <source>
        <dbReference type="Pfam" id="PF24626"/>
    </source>
</evidence>
<keyword evidence="1" id="KW-0645">Protease</keyword>
<dbReference type="Pfam" id="PF05116">
    <property type="entry name" value="S6PP"/>
    <property type="match status" value="1"/>
</dbReference>
<dbReference type="PANTHER" id="PTHR24559:SF450">
    <property type="entry name" value="RNA-DIRECTED DNA POLYMERASE HOMOLOG"/>
    <property type="match status" value="1"/>
</dbReference>
<dbReference type="GO" id="GO:0003964">
    <property type="term" value="F:RNA-directed DNA polymerase activity"/>
    <property type="evidence" value="ECO:0007669"/>
    <property type="project" value="UniProtKB-KW"/>
</dbReference>
<evidence type="ECO:0000256" key="3">
    <source>
        <dbReference type="ARBA" id="ARBA00022695"/>
    </source>
</evidence>
<dbReference type="Gene3D" id="3.30.420.10">
    <property type="entry name" value="Ribonuclease H-like superfamily/Ribonuclease H"/>
    <property type="match status" value="1"/>
</dbReference>
<evidence type="ECO:0000256" key="8">
    <source>
        <dbReference type="SAM" id="Coils"/>
    </source>
</evidence>
<dbReference type="PANTHER" id="PTHR24559">
    <property type="entry name" value="TRANSPOSON TY3-I GAG-POL POLYPROTEIN"/>
    <property type="match status" value="1"/>
</dbReference>
<dbReference type="Gene3D" id="3.40.50.1000">
    <property type="entry name" value="HAD superfamily/HAD-like"/>
    <property type="match status" value="1"/>
</dbReference>
<keyword evidence="6" id="KW-0378">Hydrolase</keyword>
<dbReference type="GO" id="GO:0008233">
    <property type="term" value="F:peptidase activity"/>
    <property type="evidence" value="ECO:0007669"/>
    <property type="project" value="UniProtKB-KW"/>
</dbReference>
<evidence type="ECO:0000256" key="6">
    <source>
        <dbReference type="ARBA" id="ARBA00022801"/>
    </source>
</evidence>
<feature type="domain" description="Tf2-1-like SH3-like" evidence="11">
    <location>
        <begin position="765"/>
        <end position="828"/>
    </location>
</feature>
<dbReference type="InterPro" id="IPR036397">
    <property type="entry name" value="RNaseH_sf"/>
</dbReference>
<keyword evidence="7" id="KW-0695">RNA-directed DNA polymerase</keyword>
<keyword evidence="5" id="KW-0255">Endonuclease</keyword>
<dbReference type="GO" id="GO:0006508">
    <property type="term" value="P:proteolysis"/>
    <property type="evidence" value="ECO:0007669"/>
    <property type="project" value="UniProtKB-KW"/>
</dbReference>
<dbReference type="InterPro" id="IPR036412">
    <property type="entry name" value="HAD-like_sf"/>
</dbReference>
<protein>
    <recommendedName>
        <fullName evidence="14">Reverse transcriptase domain-containing protein</fullName>
    </recommendedName>
</protein>
<keyword evidence="8" id="KW-0175">Coiled coil</keyword>
<evidence type="ECO:0000313" key="13">
    <source>
        <dbReference type="Proteomes" id="UP000436088"/>
    </source>
</evidence>
<evidence type="ECO:0000256" key="5">
    <source>
        <dbReference type="ARBA" id="ARBA00022759"/>
    </source>
</evidence>
<dbReference type="EMBL" id="VEPZ02000934">
    <property type="protein sequence ID" value="KAE8709758.1"/>
    <property type="molecule type" value="Genomic_DNA"/>
</dbReference>
<evidence type="ECO:0000313" key="12">
    <source>
        <dbReference type="EMBL" id="KAE8709758.1"/>
    </source>
</evidence>
<dbReference type="SUPFAM" id="SSF54160">
    <property type="entry name" value="Chromo domain-like"/>
    <property type="match status" value="1"/>
</dbReference>